<name>A0A6L6PZ36_9BURK</name>
<dbReference type="EMBL" id="WNLA01000005">
    <property type="protein sequence ID" value="MTW02429.1"/>
    <property type="molecule type" value="Genomic_DNA"/>
</dbReference>
<keyword evidence="1" id="KW-1133">Transmembrane helix</keyword>
<sequence length="212" mass="23352">MAALTYVRQWRGAGAALAWRIRCGARRALRRHGWLPLVLLAGVLLAGAAWWVDDTQGRRLQALQRESVLRDAARVRAPAAQTPQTGTAARLQAFDDVLTPYAELPEVVQEVLQLGAQEGLAMQRGDYREQADVAGGFVRYHMSLPVKGNPQAVQRLIQRALQARRALALTSVQYRRERPESLEMEARIEWVVHARLPAGAVAAAQALPEGAP</sequence>
<evidence type="ECO:0000313" key="3">
    <source>
        <dbReference type="Proteomes" id="UP000484015"/>
    </source>
</evidence>
<dbReference type="RefSeq" id="WP_155438832.1">
    <property type="nucleotide sequence ID" value="NZ_WNLA01000005.1"/>
</dbReference>
<comment type="caution">
    <text evidence="2">The sequence shown here is derived from an EMBL/GenBank/DDBJ whole genome shotgun (WGS) entry which is preliminary data.</text>
</comment>
<protein>
    <recommendedName>
        <fullName evidence="4">Type 4a pilus biogenesis protein PilO</fullName>
    </recommendedName>
</protein>
<accession>A0A6L6PZ36</accession>
<organism evidence="2 3">
    <name type="scientific">Pseudoduganella ginsengisoli</name>
    <dbReference type="NCBI Taxonomy" id="1462440"/>
    <lineage>
        <taxon>Bacteria</taxon>
        <taxon>Pseudomonadati</taxon>
        <taxon>Pseudomonadota</taxon>
        <taxon>Betaproteobacteria</taxon>
        <taxon>Burkholderiales</taxon>
        <taxon>Oxalobacteraceae</taxon>
        <taxon>Telluria group</taxon>
        <taxon>Pseudoduganella</taxon>
    </lineage>
</organism>
<dbReference type="OrthoDB" id="8781841at2"/>
<reference evidence="2 3" key="1">
    <citation type="submission" date="2019-11" db="EMBL/GenBank/DDBJ databases">
        <title>Type strains purchased from KCTC, JCM and DSMZ.</title>
        <authorList>
            <person name="Lu H."/>
        </authorList>
    </citation>
    <scope>NUCLEOTIDE SEQUENCE [LARGE SCALE GENOMIC DNA]</scope>
    <source>
        <strain evidence="2 3">KCTC 42409</strain>
    </source>
</reference>
<dbReference type="Proteomes" id="UP000484015">
    <property type="component" value="Unassembled WGS sequence"/>
</dbReference>
<dbReference type="AlphaFoldDB" id="A0A6L6PZ36"/>
<evidence type="ECO:0000313" key="2">
    <source>
        <dbReference type="EMBL" id="MTW02429.1"/>
    </source>
</evidence>
<gene>
    <name evidence="2" type="ORF">GM668_10085</name>
</gene>
<proteinExistence type="predicted"/>
<keyword evidence="1" id="KW-0812">Transmembrane</keyword>
<feature type="transmembrane region" description="Helical" evidence="1">
    <location>
        <begin position="34"/>
        <end position="52"/>
    </location>
</feature>
<keyword evidence="1" id="KW-0472">Membrane</keyword>
<evidence type="ECO:0000256" key="1">
    <source>
        <dbReference type="SAM" id="Phobius"/>
    </source>
</evidence>
<keyword evidence="3" id="KW-1185">Reference proteome</keyword>
<evidence type="ECO:0008006" key="4">
    <source>
        <dbReference type="Google" id="ProtNLM"/>
    </source>
</evidence>